<name>A0A8T0A152_9BILA</name>
<accession>A0A8T0A152</accession>
<gene>
    <name evidence="2" type="ORF">Mgra_00001552</name>
</gene>
<comment type="caution">
    <text evidence="2">The sequence shown here is derived from an EMBL/GenBank/DDBJ whole genome shotgun (WGS) entry which is preliminary data.</text>
</comment>
<organism evidence="2 3">
    <name type="scientific">Meloidogyne graminicola</name>
    <dbReference type="NCBI Taxonomy" id="189291"/>
    <lineage>
        <taxon>Eukaryota</taxon>
        <taxon>Metazoa</taxon>
        <taxon>Ecdysozoa</taxon>
        <taxon>Nematoda</taxon>
        <taxon>Chromadorea</taxon>
        <taxon>Rhabditida</taxon>
        <taxon>Tylenchina</taxon>
        <taxon>Tylenchomorpha</taxon>
        <taxon>Tylenchoidea</taxon>
        <taxon>Meloidogynidae</taxon>
        <taxon>Meloidogyninae</taxon>
        <taxon>Meloidogyne</taxon>
    </lineage>
</organism>
<keyword evidence="1" id="KW-0732">Signal</keyword>
<dbReference type="Proteomes" id="UP000605970">
    <property type="component" value="Unassembled WGS sequence"/>
</dbReference>
<protein>
    <submittedName>
        <fullName evidence="2">Uncharacterized protein</fullName>
    </submittedName>
</protein>
<keyword evidence="3" id="KW-1185">Reference proteome</keyword>
<feature type="signal peptide" evidence="1">
    <location>
        <begin position="1"/>
        <end position="21"/>
    </location>
</feature>
<reference evidence="2" key="1">
    <citation type="journal article" date="2020" name="Ecol. Evol.">
        <title>Genome structure and content of the rice root-knot nematode (Meloidogyne graminicola).</title>
        <authorList>
            <person name="Phan N.T."/>
            <person name="Danchin E.G.J."/>
            <person name="Klopp C."/>
            <person name="Perfus-Barbeoch L."/>
            <person name="Kozlowski D.K."/>
            <person name="Koutsovoulos G.D."/>
            <person name="Lopez-Roques C."/>
            <person name="Bouchez O."/>
            <person name="Zahm M."/>
            <person name="Besnard G."/>
            <person name="Bellafiore S."/>
        </authorList>
    </citation>
    <scope>NUCLEOTIDE SEQUENCE</scope>
    <source>
        <strain evidence="2">VN-18</strain>
    </source>
</reference>
<dbReference type="EMBL" id="JABEBT010000008">
    <property type="protein sequence ID" value="KAF7639026.1"/>
    <property type="molecule type" value="Genomic_DNA"/>
</dbReference>
<proteinExistence type="predicted"/>
<dbReference type="AlphaFoldDB" id="A0A8T0A152"/>
<feature type="chain" id="PRO_5035914508" evidence="1">
    <location>
        <begin position="22"/>
        <end position="217"/>
    </location>
</feature>
<evidence type="ECO:0000256" key="1">
    <source>
        <dbReference type="SAM" id="SignalP"/>
    </source>
</evidence>
<evidence type="ECO:0000313" key="2">
    <source>
        <dbReference type="EMBL" id="KAF7639026.1"/>
    </source>
</evidence>
<sequence length="217" mass="25604">MLLKINFLFINIFILIKLNELRQIEQEIMLENNKVFKQKIFCDLFAPQLILPRKIKNETNGFDNWIEALNNLCLEDNEFNEENGCEMENNYKVKNNVLRVKLLRNGKINYNCKLPDEKAQIGDLIAMMKVEPNTFYLLAGFLYHRFFAFLYAPDSEFPLPSKNDKKLIYYNETDDLLNKNIKYQMLGAHPIFKSSSIIKDNEDKEFNLFDVLGIPNK</sequence>
<evidence type="ECO:0000313" key="3">
    <source>
        <dbReference type="Proteomes" id="UP000605970"/>
    </source>
</evidence>